<evidence type="ECO:0000313" key="4">
    <source>
        <dbReference type="EMBL" id="NVE94923.1"/>
    </source>
</evidence>
<dbReference type="AlphaFoldDB" id="A0A850HAC1"/>
<evidence type="ECO:0000313" key="5">
    <source>
        <dbReference type="Proteomes" id="UP000546031"/>
    </source>
</evidence>
<protein>
    <submittedName>
        <fullName evidence="4">Lytic transglycosylase domain-containing protein</fullName>
    </submittedName>
</protein>
<evidence type="ECO:0000259" key="3">
    <source>
        <dbReference type="Pfam" id="PF01464"/>
    </source>
</evidence>
<organism evidence="4 5">
    <name type="scientific">Altererythrobacter lutimaris</name>
    <dbReference type="NCBI Taxonomy" id="2743979"/>
    <lineage>
        <taxon>Bacteria</taxon>
        <taxon>Pseudomonadati</taxon>
        <taxon>Pseudomonadota</taxon>
        <taxon>Alphaproteobacteria</taxon>
        <taxon>Sphingomonadales</taxon>
        <taxon>Erythrobacteraceae</taxon>
        <taxon>Altererythrobacter</taxon>
    </lineage>
</organism>
<comment type="caution">
    <text evidence="4">The sequence shown here is derived from an EMBL/GenBank/DDBJ whole genome shotgun (WGS) entry which is preliminary data.</text>
</comment>
<dbReference type="EMBL" id="JABWTA010000001">
    <property type="protein sequence ID" value="NVE94923.1"/>
    <property type="molecule type" value="Genomic_DNA"/>
</dbReference>
<dbReference type="SUPFAM" id="SSF53955">
    <property type="entry name" value="Lysozyme-like"/>
    <property type="match status" value="1"/>
</dbReference>
<dbReference type="Pfam" id="PF01464">
    <property type="entry name" value="SLT"/>
    <property type="match status" value="1"/>
</dbReference>
<dbReference type="Proteomes" id="UP000546031">
    <property type="component" value="Unassembled WGS sequence"/>
</dbReference>
<evidence type="ECO:0000256" key="2">
    <source>
        <dbReference type="ARBA" id="ARBA00009387"/>
    </source>
</evidence>
<dbReference type="CDD" id="cd00254">
    <property type="entry name" value="LT-like"/>
    <property type="match status" value="1"/>
</dbReference>
<dbReference type="PANTHER" id="PTHR37423:SF2">
    <property type="entry name" value="MEMBRANE-BOUND LYTIC MUREIN TRANSGLYCOSYLASE C"/>
    <property type="match status" value="1"/>
</dbReference>
<sequence length="248" mass="27175">MKSILSTSNAWRQGKGLYSTKVLGGSRYSQDKNRKQFVVFCGHVSIIFALFNSTQIARADVLEIDASGARWIAGGPKIADRPFGPITVSVEAGRLANGASIPAEYIETVATLSERYDISPALIEALVWQESRWRENAVSPKGARGLAQLMPATARYLGVDPDDPIQNLEGGARYLREQLDRFDGNLEWALAAYNAGPGRVERAQGIPRIRETRIYVASIMARLALTRNQGTAKERALAVYDYSGNGEI</sequence>
<keyword evidence="5" id="KW-1185">Reference proteome</keyword>
<gene>
    <name evidence="4" type="ORF">HUO12_08450</name>
</gene>
<comment type="similarity">
    <text evidence="2">Belongs to the virb1 family.</text>
</comment>
<comment type="similarity">
    <text evidence="1">Belongs to the transglycosylase Slt family.</text>
</comment>
<name>A0A850HAC1_9SPHN</name>
<dbReference type="InterPro" id="IPR023346">
    <property type="entry name" value="Lysozyme-like_dom_sf"/>
</dbReference>
<proteinExistence type="inferred from homology"/>
<feature type="domain" description="Transglycosylase SLT" evidence="3">
    <location>
        <begin position="112"/>
        <end position="213"/>
    </location>
</feature>
<accession>A0A850HAC1</accession>
<evidence type="ECO:0000256" key="1">
    <source>
        <dbReference type="ARBA" id="ARBA00007734"/>
    </source>
</evidence>
<dbReference type="InterPro" id="IPR008258">
    <property type="entry name" value="Transglycosylase_SLT_dom_1"/>
</dbReference>
<dbReference type="PANTHER" id="PTHR37423">
    <property type="entry name" value="SOLUBLE LYTIC MUREIN TRANSGLYCOSYLASE-RELATED"/>
    <property type="match status" value="1"/>
</dbReference>
<reference evidence="4 5" key="1">
    <citation type="submission" date="2020-06" db="EMBL/GenBank/DDBJ databases">
        <title>Altererythrobacter lutimaris sp. nov., a marine bacterium isolated from a tidal flat.</title>
        <authorList>
            <person name="Kim D."/>
            <person name="Yoo Y."/>
            <person name="Kim J.-J."/>
        </authorList>
    </citation>
    <scope>NUCLEOTIDE SEQUENCE [LARGE SCALE GENOMIC DNA]</scope>
    <source>
        <strain evidence="4 5">JGD-16</strain>
    </source>
</reference>
<dbReference type="Gene3D" id="1.10.530.10">
    <property type="match status" value="1"/>
</dbReference>